<keyword evidence="2" id="KW-0812">Transmembrane</keyword>
<evidence type="ECO:0000256" key="2">
    <source>
        <dbReference type="SAM" id="Phobius"/>
    </source>
</evidence>
<name>A0A6C0LSA9_9ZZZZ</name>
<reference evidence="3" key="1">
    <citation type="journal article" date="2020" name="Nature">
        <title>Giant virus diversity and host interactions through global metagenomics.</title>
        <authorList>
            <person name="Schulz F."/>
            <person name="Roux S."/>
            <person name="Paez-Espino D."/>
            <person name="Jungbluth S."/>
            <person name="Walsh D.A."/>
            <person name="Denef V.J."/>
            <person name="McMahon K.D."/>
            <person name="Konstantinidis K.T."/>
            <person name="Eloe-Fadrosh E.A."/>
            <person name="Kyrpides N.C."/>
            <person name="Woyke T."/>
        </authorList>
    </citation>
    <scope>NUCLEOTIDE SEQUENCE</scope>
    <source>
        <strain evidence="3">GVMAG-S-1016704-121</strain>
    </source>
</reference>
<dbReference type="EMBL" id="MN740557">
    <property type="protein sequence ID" value="QHU33477.1"/>
    <property type="molecule type" value="Genomic_DNA"/>
</dbReference>
<keyword evidence="2" id="KW-0472">Membrane</keyword>
<sequence>MSVSSNIAGRRSRAMDSSQLAAAMAAAGGGAPAPNPQAAGAAQQPPAQPDTSSLINAQMAASASEATAQKQKEQTARLQQELERMKNEQKNSKSNMSNLIKWGNDNPKDFRQAVVIGFIVILALVLIGYMMFGPGADCNAIGQQYMENIDAKIDLHGFVIAFKADLTANDNGNMVTIATSDDVKDDSWLKTNAIELRRDSGAFVLSLYGNSVDSPGNDSVEFNARVEAHGPVEIRVIAFEGFAAIRIIQSGHPDKYEIKPFKRLTEELRFRYMNVSNGNRTKISKVDVYSLSPKNSKVDTCYN</sequence>
<evidence type="ECO:0000313" key="3">
    <source>
        <dbReference type="EMBL" id="QHU33477.1"/>
    </source>
</evidence>
<evidence type="ECO:0000256" key="1">
    <source>
        <dbReference type="SAM" id="MobiDB-lite"/>
    </source>
</evidence>
<dbReference type="AlphaFoldDB" id="A0A6C0LSA9"/>
<protein>
    <submittedName>
        <fullName evidence="3">Uncharacterized protein</fullName>
    </submittedName>
</protein>
<feature type="compositionally biased region" description="Low complexity" evidence="1">
    <location>
        <begin position="57"/>
        <end position="69"/>
    </location>
</feature>
<feature type="compositionally biased region" description="Low complexity" evidence="1">
    <location>
        <begin position="36"/>
        <end position="45"/>
    </location>
</feature>
<keyword evidence="2" id="KW-1133">Transmembrane helix</keyword>
<organism evidence="3">
    <name type="scientific">viral metagenome</name>
    <dbReference type="NCBI Taxonomy" id="1070528"/>
    <lineage>
        <taxon>unclassified sequences</taxon>
        <taxon>metagenomes</taxon>
        <taxon>organismal metagenomes</taxon>
    </lineage>
</organism>
<accession>A0A6C0LSA9</accession>
<feature type="region of interest" description="Disordered" evidence="1">
    <location>
        <begin position="1"/>
        <end position="74"/>
    </location>
</feature>
<feature type="transmembrane region" description="Helical" evidence="2">
    <location>
        <begin position="113"/>
        <end position="132"/>
    </location>
</feature>
<proteinExistence type="predicted"/>